<dbReference type="PROSITE" id="PS00292">
    <property type="entry name" value="CYCLINS"/>
    <property type="match status" value="1"/>
</dbReference>
<dbReference type="EMBL" id="SWLB01000007">
    <property type="protein sequence ID" value="KAF3336418.1"/>
    <property type="molecule type" value="Genomic_DNA"/>
</dbReference>
<comment type="similarity">
    <text evidence="4">Belongs to the cyclin family.</text>
</comment>
<dbReference type="InterPro" id="IPR048258">
    <property type="entry name" value="Cyclins_cyclin-box"/>
</dbReference>
<name>A0A833VV28_9POAL</name>
<evidence type="ECO:0000259" key="6">
    <source>
        <dbReference type="SMART" id="SM00385"/>
    </source>
</evidence>
<dbReference type="SUPFAM" id="SSF47954">
    <property type="entry name" value="Cyclin-like"/>
    <property type="match status" value="1"/>
</dbReference>
<dbReference type="SMART" id="SM00385">
    <property type="entry name" value="CYCLIN"/>
    <property type="match status" value="1"/>
</dbReference>
<dbReference type="Gene3D" id="1.10.472.10">
    <property type="entry name" value="Cyclin-like"/>
    <property type="match status" value="1"/>
</dbReference>
<keyword evidence="2 4" id="KW-0195">Cyclin</keyword>
<dbReference type="OrthoDB" id="5590282at2759"/>
<sequence length="167" mass="18772">MRGVLIDWLADMAEEYNLVSNTLYLTVSYIDRFLSYNAIKTQRLQLLGATAILIALLKYEDKFPPNVDDCKLLLRPSYDATCSISAASPLPRPSHFLSAPQSASPTPLPLCRIPSPPPSHSTPRDNRALDLRTPSRLSPRLSRLSCIRRITINWTRFEQVCPTLPHA</sequence>
<evidence type="ECO:0000256" key="5">
    <source>
        <dbReference type="SAM" id="MobiDB-lite"/>
    </source>
</evidence>
<evidence type="ECO:0000256" key="4">
    <source>
        <dbReference type="RuleBase" id="RU000383"/>
    </source>
</evidence>
<dbReference type="AlphaFoldDB" id="A0A833VV28"/>
<evidence type="ECO:0000256" key="2">
    <source>
        <dbReference type="ARBA" id="ARBA00023127"/>
    </source>
</evidence>
<evidence type="ECO:0000256" key="1">
    <source>
        <dbReference type="ARBA" id="ARBA00022618"/>
    </source>
</evidence>
<feature type="region of interest" description="Disordered" evidence="5">
    <location>
        <begin position="95"/>
        <end position="133"/>
    </location>
</feature>
<dbReference type="InterPro" id="IPR036915">
    <property type="entry name" value="Cyclin-like_sf"/>
</dbReference>
<dbReference type="InterPro" id="IPR039361">
    <property type="entry name" value="Cyclin"/>
</dbReference>
<evidence type="ECO:0000313" key="7">
    <source>
        <dbReference type="EMBL" id="KAF3336418.1"/>
    </source>
</evidence>
<keyword evidence="3" id="KW-0131">Cell cycle</keyword>
<protein>
    <submittedName>
        <fullName evidence="7">Putative cyclin-A3-1</fullName>
    </submittedName>
</protein>
<keyword evidence="1" id="KW-0132">Cell division</keyword>
<evidence type="ECO:0000256" key="3">
    <source>
        <dbReference type="ARBA" id="ARBA00023306"/>
    </source>
</evidence>
<dbReference type="Proteomes" id="UP000623129">
    <property type="component" value="Unassembled WGS sequence"/>
</dbReference>
<gene>
    <name evidence="7" type="ORF">FCM35_KLT19004</name>
</gene>
<proteinExistence type="inferred from homology"/>
<reference evidence="7" key="1">
    <citation type="submission" date="2020-01" db="EMBL/GenBank/DDBJ databases">
        <title>Genome sequence of Kobresia littledalei, the first chromosome-level genome in the family Cyperaceae.</title>
        <authorList>
            <person name="Qu G."/>
        </authorList>
    </citation>
    <scope>NUCLEOTIDE SEQUENCE</scope>
    <source>
        <strain evidence="7">C.B.Clarke</strain>
        <tissue evidence="7">Leaf</tissue>
    </source>
</reference>
<organism evidence="7 8">
    <name type="scientific">Carex littledalei</name>
    <dbReference type="NCBI Taxonomy" id="544730"/>
    <lineage>
        <taxon>Eukaryota</taxon>
        <taxon>Viridiplantae</taxon>
        <taxon>Streptophyta</taxon>
        <taxon>Embryophyta</taxon>
        <taxon>Tracheophyta</taxon>
        <taxon>Spermatophyta</taxon>
        <taxon>Magnoliopsida</taxon>
        <taxon>Liliopsida</taxon>
        <taxon>Poales</taxon>
        <taxon>Cyperaceae</taxon>
        <taxon>Cyperoideae</taxon>
        <taxon>Cariceae</taxon>
        <taxon>Carex</taxon>
        <taxon>Carex subgen. Euthyceras</taxon>
    </lineage>
</organism>
<dbReference type="InterPro" id="IPR006671">
    <property type="entry name" value="Cyclin_N"/>
</dbReference>
<dbReference type="PANTHER" id="PTHR10177">
    <property type="entry name" value="CYCLINS"/>
    <property type="match status" value="1"/>
</dbReference>
<dbReference type="Pfam" id="PF00134">
    <property type="entry name" value="Cyclin_N"/>
    <property type="match status" value="1"/>
</dbReference>
<feature type="domain" description="Cyclin-like" evidence="6">
    <location>
        <begin position="7"/>
        <end position="98"/>
    </location>
</feature>
<evidence type="ECO:0000313" key="8">
    <source>
        <dbReference type="Proteomes" id="UP000623129"/>
    </source>
</evidence>
<accession>A0A833VV28</accession>
<dbReference type="FunFam" id="1.10.472.10:FF:000001">
    <property type="entry name" value="G2/mitotic-specific cyclin"/>
    <property type="match status" value="1"/>
</dbReference>
<dbReference type="GO" id="GO:0051301">
    <property type="term" value="P:cell division"/>
    <property type="evidence" value="ECO:0007669"/>
    <property type="project" value="UniProtKB-KW"/>
</dbReference>
<keyword evidence="8" id="KW-1185">Reference proteome</keyword>
<comment type="caution">
    <text evidence="7">The sequence shown here is derived from an EMBL/GenBank/DDBJ whole genome shotgun (WGS) entry which is preliminary data.</text>
</comment>
<dbReference type="InterPro" id="IPR013763">
    <property type="entry name" value="Cyclin-like_dom"/>
</dbReference>